<accession>A0ABR4E2F2</accession>
<organism evidence="1 2">
    <name type="scientific">Diaporthe vaccinii</name>
    <dbReference type="NCBI Taxonomy" id="105482"/>
    <lineage>
        <taxon>Eukaryota</taxon>
        <taxon>Fungi</taxon>
        <taxon>Dikarya</taxon>
        <taxon>Ascomycota</taxon>
        <taxon>Pezizomycotina</taxon>
        <taxon>Sordariomycetes</taxon>
        <taxon>Sordariomycetidae</taxon>
        <taxon>Diaporthales</taxon>
        <taxon>Diaporthaceae</taxon>
        <taxon>Diaporthe</taxon>
        <taxon>Diaporthe eres species complex</taxon>
    </lineage>
</organism>
<reference evidence="1 2" key="1">
    <citation type="submission" date="2024-03" db="EMBL/GenBank/DDBJ databases">
        <title>A high-quality draft genome sequence of Diaporthe vaccinii, a causative agent of upright dieback and viscid rot disease in cranberry plants.</title>
        <authorList>
            <person name="Sarrasin M."/>
            <person name="Lang B.F."/>
            <person name="Burger G."/>
        </authorList>
    </citation>
    <scope>NUCLEOTIDE SEQUENCE [LARGE SCALE GENOMIC DNA]</scope>
    <source>
        <strain evidence="1 2">IS7</strain>
    </source>
</reference>
<evidence type="ECO:0000313" key="2">
    <source>
        <dbReference type="Proteomes" id="UP001600888"/>
    </source>
</evidence>
<protein>
    <submittedName>
        <fullName evidence="1">Uncharacterized protein</fullName>
    </submittedName>
</protein>
<proteinExistence type="predicted"/>
<keyword evidence="2" id="KW-1185">Reference proteome</keyword>
<sequence length="394" mass="45211">MASAANYGLKALITAIRSCDVPDCECKSDPEINRAKVNDKLQPSHRITKTAFNAICLDLEQNPITDRPLTSAGEKQRDDGNFDRVVEEAFKEFRDKEREVTLKSSKGCYVGERKISRKQGKPGNKFWMCAAHLRHHLEFLLVLKGLKPCLLFVKYKPENEPLFSTVVLDCLVPVMDRFDLWSYGFSISFHTGSWVFYDTRSPKVSLVKEVFLTHHDDPVPEKVVAEALGYPVHFDDWQDGRFVTIRDATELKVLISSGWPEKDSCCVQGMSFTCPEGDETVWKEVLDVYHRYRRAARDLGTELVLFIGDYREMIDWLMEKPHMLEGPVEFQRYGGPTLNEVIDRAQELDLEGDDLKDLLKSVDLEEIDLDTLFEVLAESKEKAEMMFSDENFDS</sequence>
<dbReference type="Proteomes" id="UP001600888">
    <property type="component" value="Unassembled WGS sequence"/>
</dbReference>
<evidence type="ECO:0000313" key="1">
    <source>
        <dbReference type="EMBL" id="KAL2276605.1"/>
    </source>
</evidence>
<gene>
    <name evidence="1" type="ORF">FJTKL_00777</name>
</gene>
<comment type="caution">
    <text evidence="1">The sequence shown here is derived from an EMBL/GenBank/DDBJ whole genome shotgun (WGS) entry which is preliminary data.</text>
</comment>
<dbReference type="EMBL" id="JBAWTH010000110">
    <property type="protein sequence ID" value="KAL2276605.1"/>
    <property type="molecule type" value="Genomic_DNA"/>
</dbReference>
<name>A0ABR4E2F2_9PEZI</name>